<keyword evidence="4 7" id="KW-0812">Transmembrane</keyword>
<dbReference type="Pfam" id="PF04226">
    <property type="entry name" value="Transgly_assoc"/>
    <property type="match status" value="1"/>
</dbReference>
<evidence type="ECO:0000313" key="8">
    <source>
        <dbReference type="EMBL" id="WOJ89998.1"/>
    </source>
</evidence>
<evidence type="ECO:0000256" key="2">
    <source>
        <dbReference type="ARBA" id="ARBA00011006"/>
    </source>
</evidence>
<evidence type="ECO:0000313" key="9">
    <source>
        <dbReference type="Proteomes" id="UP001626536"/>
    </source>
</evidence>
<evidence type="ECO:0000256" key="3">
    <source>
        <dbReference type="ARBA" id="ARBA00022475"/>
    </source>
</evidence>
<gene>
    <name evidence="8" type="ORF">RZS28_01410</name>
</gene>
<evidence type="ECO:0000256" key="4">
    <source>
        <dbReference type="ARBA" id="ARBA00022692"/>
    </source>
</evidence>
<evidence type="ECO:0000256" key="5">
    <source>
        <dbReference type="ARBA" id="ARBA00022989"/>
    </source>
</evidence>
<keyword evidence="5 7" id="KW-1133">Transmembrane helix</keyword>
<evidence type="ECO:0000256" key="1">
    <source>
        <dbReference type="ARBA" id="ARBA00004651"/>
    </source>
</evidence>
<dbReference type="RefSeq" id="WP_407339443.1">
    <property type="nucleotide sequence ID" value="NZ_CP136862.1"/>
</dbReference>
<proteinExistence type="inferred from homology"/>
<accession>A0ABZ0HS25</accession>
<feature type="transmembrane region" description="Helical" evidence="7">
    <location>
        <begin position="27"/>
        <end position="47"/>
    </location>
</feature>
<organism evidence="8 9">
    <name type="scientific">Methylocapsa polymorpha</name>
    <dbReference type="NCBI Taxonomy" id="3080828"/>
    <lineage>
        <taxon>Bacteria</taxon>
        <taxon>Pseudomonadati</taxon>
        <taxon>Pseudomonadota</taxon>
        <taxon>Alphaproteobacteria</taxon>
        <taxon>Hyphomicrobiales</taxon>
        <taxon>Beijerinckiaceae</taxon>
        <taxon>Methylocapsa</taxon>
    </lineage>
</organism>
<keyword evidence="9" id="KW-1185">Reference proteome</keyword>
<dbReference type="PANTHER" id="PTHR33884:SF7">
    <property type="entry name" value="BSL8023 PROTEIN"/>
    <property type="match status" value="1"/>
</dbReference>
<reference evidence="8 9" key="1">
    <citation type="submission" date="2023-10" db="EMBL/GenBank/DDBJ databases">
        <title>Novel methanotroph of the genus Methylocapsa from a subarctic wetland.</title>
        <authorList>
            <person name="Belova S.E."/>
            <person name="Oshkin I.Y."/>
            <person name="Miroshnikov K."/>
            <person name="Dedysh S.N."/>
        </authorList>
    </citation>
    <scope>NUCLEOTIDE SEQUENCE [LARGE SCALE GENOMIC DNA]</scope>
    <source>
        <strain evidence="8 9">RX1</strain>
    </source>
</reference>
<keyword evidence="6 7" id="KW-0472">Membrane</keyword>
<dbReference type="Proteomes" id="UP001626536">
    <property type="component" value="Chromosome"/>
</dbReference>
<dbReference type="InterPro" id="IPR007341">
    <property type="entry name" value="Transgly_assoc"/>
</dbReference>
<evidence type="ECO:0000256" key="7">
    <source>
        <dbReference type="SAM" id="Phobius"/>
    </source>
</evidence>
<feature type="transmembrane region" description="Helical" evidence="7">
    <location>
        <begin position="59"/>
        <end position="79"/>
    </location>
</feature>
<dbReference type="PANTHER" id="PTHR33884">
    <property type="entry name" value="UPF0410 PROTEIN YMGE"/>
    <property type="match status" value="1"/>
</dbReference>
<comment type="subcellular location">
    <subcellularLocation>
        <location evidence="1">Cell membrane</location>
        <topology evidence="1">Multi-pass membrane protein</topology>
    </subcellularLocation>
</comment>
<name>A0ABZ0HS25_9HYPH</name>
<sequence>MHILWILIIGLIAGILARFLYPAPYNPSGFIMTIVLGIAGAFVATWLGQTIGWYTPYQGAGLIGATVGAVIVLFFWHLLVGRNYYDRGPGPGPGDRRWL</sequence>
<evidence type="ECO:0000256" key="6">
    <source>
        <dbReference type="ARBA" id="ARBA00023136"/>
    </source>
</evidence>
<protein>
    <submittedName>
        <fullName evidence="8">GlsB/YeaQ/YmgE family stress response membrane protein</fullName>
    </submittedName>
</protein>
<comment type="similarity">
    <text evidence="2">Belongs to the UPF0410 family.</text>
</comment>
<dbReference type="EMBL" id="CP136862">
    <property type="protein sequence ID" value="WOJ89998.1"/>
    <property type="molecule type" value="Genomic_DNA"/>
</dbReference>
<keyword evidence="3" id="KW-1003">Cell membrane</keyword>